<name>B4D917_9BACT</name>
<evidence type="ECO:0000256" key="1">
    <source>
        <dbReference type="ARBA" id="ARBA00023002"/>
    </source>
</evidence>
<dbReference type="PANTHER" id="PTHR14239:SF10">
    <property type="entry name" value="REDUCTASE"/>
    <property type="match status" value="1"/>
</dbReference>
<accession>B4D917</accession>
<keyword evidence="1" id="KW-0560">Oxidoreductase</keyword>
<evidence type="ECO:0000313" key="3">
    <source>
        <dbReference type="EMBL" id="EDY17062.1"/>
    </source>
</evidence>
<comment type="caution">
    <text evidence="3">The sequence shown here is derived from an EMBL/GenBank/DDBJ whole genome shotgun (WGS) entry which is preliminary data.</text>
</comment>
<dbReference type="eggNOG" id="COG2085">
    <property type="taxonomic scope" value="Bacteria"/>
</dbReference>
<dbReference type="Gene3D" id="3.40.50.720">
    <property type="entry name" value="NAD(P)-binding Rossmann-like Domain"/>
    <property type="match status" value="1"/>
</dbReference>
<sequence length="219" mass="23348">MKIAVLGTGMVGNTLATKLVQLGHQIMVGSRTANSSAGQEWLRSVGGKGQIGTFADTAAFGEIVLDCTNGANSIEALRQAGAANLRGKVLIQVGNPLDFSKGMPPTLTVCNTDSLGEQTQHEFPDVRVVKALNTVNCDVMVNPSSVPGEHELLICGNDAGAKAQVAGWLSEWFGWKPESIIDLGDISNSRGTEMFLALWVRLWGKFGTPHFNIHFARGK</sequence>
<evidence type="ECO:0000259" key="2">
    <source>
        <dbReference type="Pfam" id="PF03807"/>
    </source>
</evidence>
<organism evidence="3 4">
    <name type="scientific">Chthoniobacter flavus Ellin428</name>
    <dbReference type="NCBI Taxonomy" id="497964"/>
    <lineage>
        <taxon>Bacteria</taxon>
        <taxon>Pseudomonadati</taxon>
        <taxon>Verrucomicrobiota</taxon>
        <taxon>Spartobacteria</taxon>
        <taxon>Chthoniobacterales</taxon>
        <taxon>Chthoniobacteraceae</taxon>
        <taxon>Chthoniobacter</taxon>
    </lineage>
</organism>
<keyword evidence="4" id="KW-1185">Reference proteome</keyword>
<evidence type="ECO:0000313" key="4">
    <source>
        <dbReference type="Proteomes" id="UP000005824"/>
    </source>
</evidence>
<dbReference type="InParanoid" id="B4D917"/>
<dbReference type="AlphaFoldDB" id="B4D917"/>
<dbReference type="PANTHER" id="PTHR14239">
    <property type="entry name" value="DUDULIN-RELATED"/>
    <property type="match status" value="1"/>
</dbReference>
<protein>
    <submittedName>
        <fullName evidence="3">NADP oxidoreductase coenzyme F420-dependent</fullName>
    </submittedName>
</protein>
<feature type="domain" description="Pyrroline-5-carboxylate reductase catalytic N-terminal" evidence="2">
    <location>
        <begin position="2"/>
        <end position="96"/>
    </location>
</feature>
<dbReference type="InterPro" id="IPR036291">
    <property type="entry name" value="NAD(P)-bd_dom_sf"/>
</dbReference>
<dbReference type="EMBL" id="ABVL01000024">
    <property type="protein sequence ID" value="EDY17062.1"/>
    <property type="molecule type" value="Genomic_DNA"/>
</dbReference>
<dbReference type="RefSeq" id="WP_006982728.1">
    <property type="nucleotide sequence ID" value="NZ_ABVL01000024.1"/>
</dbReference>
<dbReference type="InterPro" id="IPR051267">
    <property type="entry name" value="STEAP_metalloreductase"/>
</dbReference>
<dbReference type="InterPro" id="IPR028939">
    <property type="entry name" value="P5C_Rdtase_cat_N"/>
</dbReference>
<dbReference type="Proteomes" id="UP000005824">
    <property type="component" value="Unassembled WGS sequence"/>
</dbReference>
<dbReference type="STRING" id="497964.CfE428DRAFT_5407"/>
<proteinExistence type="predicted"/>
<dbReference type="Pfam" id="PF03807">
    <property type="entry name" value="F420_oxidored"/>
    <property type="match status" value="1"/>
</dbReference>
<reference evidence="3 4" key="1">
    <citation type="journal article" date="2011" name="J. Bacteriol.">
        <title>Genome sequence of Chthoniobacter flavus Ellin428, an aerobic heterotrophic soil bacterium.</title>
        <authorList>
            <person name="Kant R."/>
            <person name="van Passel M.W."/>
            <person name="Palva A."/>
            <person name="Lucas S."/>
            <person name="Lapidus A."/>
            <person name="Glavina Del Rio T."/>
            <person name="Dalin E."/>
            <person name="Tice H."/>
            <person name="Bruce D."/>
            <person name="Goodwin L."/>
            <person name="Pitluck S."/>
            <person name="Larimer F.W."/>
            <person name="Land M.L."/>
            <person name="Hauser L."/>
            <person name="Sangwan P."/>
            <person name="de Vos W.M."/>
            <person name="Janssen P.H."/>
            <person name="Smidt H."/>
        </authorList>
    </citation>
    <scope>NUCLEOTIDE SEQUENCE [LARGE SCALE GENOMIC DNA]</scope>
    <source>
        <strain evidence="3 4">Ellin428</strain>
    </source>
</reference>
<gene>
    <name evidence="3" type="ORF">CfE428DRAFT_5407</name>
</gene>
<dbReference type="GO" id="GO:0016491">
    <property type="term" value="F:oxidoreductase activity"/>
    <property type="evidence" value="ECO:0007669"/>
    <property type="project" value="UniProtKB-KW"/>
</dbReference>
<dbReference type="SUPFAM" id="SSF51735">
    <property type="entry name" value="NAD(P)-binding Rossmann-fold domains"/>
    <property type="match status" value="1"/>
</dbReference>